<gene>
    <name evidence="1" type="ORF">Tci_006932</name>
</gene>
<dbReference type="EMBL" id="BKCJ010000636">
    <property type="protein sequence ID" value="GEU34954.1"/>
    <property type="molecule type" value="Genomic_DNA"/>
</dbReference>
<dbReference type="AlphaFoldDB" id="A0A6L2JH01"/>
<protein>
    <submittedName>
        <fullName evidence="1">Uncharacterized protein</fullName>
    </submittedName>
</protein>
<accession>A0A6L2JH01</accession>
<organism evidence="1">
    <name type="scientific">Tanacetum cinerariifolium</name>
    <name type="common">Dalmatian daisy</name>
    <name type="synonym">Chrysanthemum cinerariifolium</name>
    <dbReference type="NCBI Taxonomy" id="118510"/>
    <lineage>
        <taxon>Eukaryota</taxon>
        <taxon>Viridiplantae</taxon>
        <taxon>Streptophyta</taxon>
        <taxon>Embryophyta</taxon>
        <taxon>Tracheophyta</taxon>
        <taxon>Spermatophyta</taxon>
        <taxon>Magnoliopsida</taxon>
        <taxon>eudicotyledons</taxon>
        <taxon>Gunneridae</taxon>
        <taxon>Pentapetalae</taxon>
        <taxon>asterids</taxon>
        <taxon>campanulids</taxon>
        <taxon>Asterales</taxon>
        <taxon>Asteraceae</taxon>
        <taxon>Asteroideae</taxon>
        <taxon>Anthemideae</taxon>
        <taxon>Anthemidinae</taxon>
        <taxon>Tanacetum</taxon>
    </lineage>
</organism>
<evidence type="ECO:0000313" key="1">
    <source>
        <dbReference type="EMBL" id="GEU34954.1"/>
    </source>
</evidence>
<comment type="caution">
    <text evidence="1">The sequence shown here is derived from an EMBL/GenBank/DDBJ whole genome shotgun (WGS) entry which is preliminary data.</text>
</comment>
<sequence length="204" mass="23661">MKNFIDILNICPRLPRERFQDPLVEEEILSFLSDLGHYGEIRVLTDVNVNSMHQPWRSFTAIINSIMDSMKAQQMELDEALVATTNRLKIRKGNQRLSHDLKSNEATIQVVCDALKLTPVYNVFFITASVPEIYMQEFWVTVTLYHTSLRFKLNGKSHSLNMKNFIDILNICPRLPRERFQDPLVEEEILSFLSDLSLRASNTT</sequence>
<proteinExistence type="predicted"/>
<reference evidence="1" key="1">
    <citation type="journal article" date="2019" name="Sci. Rep.">
        <title>Draft genome of Tanacetum cinerariifolium, the natural source of mosquito coil.</title>
        <authorList>
            <person name="Yamashiro T."/>
            <person name="Shiraishi A."/>
            <person name="Satake H."/>
            <person name="Nakayama K."/>
        </authorList>
    </citation>
    <scope>NUCLEOTIDE SEQUENCE</scope>
</reference>
<name>A0A6L2JH01_TANCI</name>